<protein>
    <submittedName>
        <fullName evidence="2">Uncharacterized protein</fullName>
    </submittedName>
</protein>
<accession>A0AA41WC97</accession>
<evidence type="ECO:0000313" key="2">
    <source>
        <dbReference type="EMBL" id="MCM8750401.1"/>
    </source>
</evidence>
<dbReference type="AlphaFoldDB" id="A0AA41WC97"/>
<gene>
    <name evidence="2" type="ORF">NET02_14720</name>
</gene>
<sequence length="390" mass="45112">MDWWRDEDEVWKRVERRLRAFVPPGVRESFWTRQQWGSEFAECACEADAEALMSQLAKLIEPILADVNQGQRDPASPRDKLVTRQERSLIARERLRDEARAAYLARQPQIQRFRELVLGGKLLSSHAAEFALAIQAEPDGAWQRLSAAFCHRNGVTAFSRAQERRRPSGTRVLVVEIQDVEWSDRGPNAVVVETLELPLAVLELPRLFDGRHPETRPVWDWLRVLIDDVSDFMFWGFSEAVRWLLSSELPEPPPYVRFRITHGPAIELVVRPGLPPKEVERAYRSVLASPAAQLFAASLQPQRPLSSRGLALARFYLELWQTGRWQSYRKAFAEWNRANPEARYRSFGNFERDLRRAVRAVFDTLPGNDPGQPHTNLLWARRRPQPERPD</sequence>
<dbReference type="Proteomes" id="UP001165306">
    <property type="component" value="Unassembled WGS sequence"/>
</dbReference>
<reference evidence="2" key="1">
    <citation type="submission" date="2022-06" db="EMBL/GenBank/DDBJ databases">
        <title>CFH 74404 Thermomicrobiaceae sp.</title>
        <authorList>
            <person name="Ming H."/>
            <person name="Li W.-J."/>
            <person name="Zhao Z."/>
        </authorList>
    </citation>
    <scope>NUCLEOTIDE SEQUENCE</scope>
    <source>
        <strain evidence="2">CFH 74404</strain>
    </source>
</reference>
<evidence type="ECO:0000313" key="3">
    <source>
        <dbReference type="Proteomes" id="UP001165306"/>
    </source>
</evidence>
<proteinExistence type="predicted"/>
<dbReference type="RefSeq" id="WP_284058189.1">
    <property type="nucleotide sequence ID" value="NZ_JAMSLR010000014.1"/>
</dbReference>
<keyword evidence="3" id="KW-1185">Reference proteome</keyword>
<feature type="region of interest" description="Disordered" evidence="1">
    <location>
        <begin position="365"/>
        <end position="390"/>
    </location>
</feature>
<dbReference type="EMBL" id="JAMSLR010000014">
    <property type="protein sequence ID" value="MCM8750401.1"/>
    <property type="molecule type" value="Genomic_DNA"/>
</dbReference>
<evidence type="ECO:0000256" key="1">
    <source>
        <dbReference type="SAM" id="MobiDB-lite"/>
    </source>
</evidence>
<name>A0AA41WC97_9BACT</name>
<organism evidence="2 3">
    <name type="scientific">Thermalbibacter longus</name>
    <dbReference type="NCBI Taxonomy" id="2951981"/>
    <lineage>
        <taxon>Bacteria</taxon>
        <taxon>Pseudomonadati</taxon>
        <taxon>Thermomicrobiota</taxon>
        <taxon>Thermomicrobia</taxon>
        <taxon>Thermomicrobiales</taxon>
        <taxon>Thermomicrobiaceae</taxon>
        <taxon>Thermalbibacter</taxon>
    </lineage>
</organism>
<comment type="caution">
    <text evidence="2">The sequence shown here is derived from an EMBL/GenBank/DDBJ whole genome shotgun (WGS) entry which is preliminary data.</text>
</comment>